<accession>A0A0C2XTA5</accession>
<dbReference type="Proteomes" id="UP000054097">
    <property type="component" value="Unassembled WGS sequence"/>
</dbReference>
<sequence length="392" mass="44030">MLFVTGIGGCGKTQLMLRFMKEHGSRFIYQFFIDGSSEDRIRTDLVRNVRSLGAEHSQKAFEDCILFLSQPSQNGLSLLLYDNVDEPNLDLSSLLPRGNSCAIAFTSRNHVLGELDPEAHLPLDIMSMEEATELLLHGSSLSKVVTDQVRKDTLVLAEVLGCLPIALQQACAYMRQTKCSTSAYFSRLSKNKAKLLSQKVKHQVDMQSISTYAAFEISFGKLSATSQRLLRLLSCFHWTGFPLDLINQAADHGFSDYEEMLVEQGDDFYVGKQCLESIFLCDGEWHATNLDEMIVSLQNYSMVTLVQGVDTVLVQMHLLAHEWVHACIPKSETHDYECSAIVLLALGARKERTASTQYLSGHVLHMASLWNHLHVNHKTAFGFILYENGLYH</sequence>
<dbReference type="SUPFAM" id="SSF52540">
    <property type="entry name" value="P-loop containing nucleoside triphosphate hydrolases"/>
    <property type="match status" value="1"/>
</dbReference>
<proteinExistence type="predicted"/>
<dbReference type="GO" id="GO:0043531">
    <property type="term" value="F:ADP binding"/>
    <property type="evidence" value="ECO:0007669"/>
    <property type="project" value="InterPro"/>
</dbReference>
<dbReference type="AlphaFoldDB" id="A0A0C2XTA5"/>
<protein>
    <recommendedName>
        <fullName evidence="3">NB-ARC domain-containing protein</fullName>
    </recommendedName>
</protein>
<dbReference type="HOGENOM" id="CLU_000288_125_0_1"/>
<organism evidence="1 2">
    <name type="scientific">Serendipita vermifera MAFF 305830</name>
    <dbReference type="NCBI Taxonomy" id="933852"/>
    <lineage>
        <taxon>Eukaryota</taxon>
        <taxon>Fungi</taxon>
        <taxon>Dikarya</taxon>
        <taxon>Basidiomycota</taxon>
        <taxon>Agaricomycotina</taxon>
        <taxon>Agaricomycetes</taxon>
        <taxon>Sebacinales</taxon>
        <taxon>Serendipitaceae</taxon>
        <taxon>Serendipita</taxon>
    </lineage>
</organism>
<reference evidence="2" key="2">
    <citation type="submission" date="2015-01" db="EMBL/GenBank/DDBJ databases">
        <title>Evolutionary Origins and Diversification of the Mycorrhizal Mutualists.</title>
        <authorList>
            <consortium name="DOE Joint Genome Institute"/>
            <consortium name="Mycorrhizal Genomics Consortium"/>
            <person name="Kohler A."/>
            <person name="Kuo A."/>
            <person name="Nagy L.G."/>
            <person name="Floudas D."/>
            <person name="Copeland A."/>
            <person name="Barry K.W."/>
            <person name="Cichocki N."/>
            <person name="Veneault-Fourrey C."/>
            <person name="LaButti K."/>
            <person name="Lindquist E.A."/>
            <person name="Lipzen A."/>
            <person name="Lundell T."/>
            <person name="Morin E."/>
            <person name="Murat C."/>
            <person name="Riley R."/>
            <person name="Ohm R."/>
            <person name="Sun H."/>
            <person name="Tunlid A."/>
            <person name="Henrissat B."/>
            <person name="Grigoriev I.V."/>
            <person name="Hibbett D.S."/>
            <person name="Martin F."/>
        </authorList>
    </citation>
    <scope>NUCLEOTIDE SEQUENCE [LARGE SCALE GENOMIC DNA]</scope>
    <source>
        <strain evidence="2">MAFF 305830</strain>
    </source>
</reference>
<dbReference type="OrthoDB" id="1658288at2759"/>
<evidence type="ECO:0008006" key="3">
    <source>
        <dbReference type="Google" id="ProtNLM"/>
    </source>
</evidence>
<dbReference type="InterPro" id="IPR027417">
    <property type="entry name" value="P-loop_NTPase"/>
</dbReference>
<gene>
    <name evidence="1" type="ORF">M408DRAFT_63064</name>
</gene>
<reference evidence="1 2" key="1">
    <citation type="submission" date="2014-04" db="EMBL/GenBank/DDBJ databases">
        <authorList>
            <consortium name="DOE Joint Genome Institute"/>
            <person name="Kuo A."/>
            <person name="Zuccaro A."/>
            <person name="Kohler A."/>
            <person name="Nagy L.G."/>
            <person name="Floudas D."/>
            <person name="Copeland A."/>
            <person name="Barry K.W."/>
            <person name="Cichocki N."/>
            <person name="Veneault-Fourrey C."/>
            <person name="LaButti K."/>
            <person name="Lindquist E.A."/>
            <person name="Lipzen A."/>
            <person name="Lundell T."/>
            <person name="Morin E."/>
            <person name="Murat C."/>
            <person name="Sun H."/>
            <person name="Tunlid A."/>
            <person name="Henrissat B."/>
            <person name="Grigoriev I.V."/>
            <person name="Hibbett D.S."/>
            <person name="Martin F."/>
            <person name="Nordberg H.P."/>
            <person name="Cantor M.N."/>
            <person name="Hua S.X."/>
        </authorList>
    </citation>
    <scope>NUCLEOTIDE SEQUENCE [LARGE SCALE GENOMIC DNA]</scope>
    <source>
        <strain evidence="1 2">MAFF 305830</strain>
    </source>
</reference>
<keyword evidence="2" id="KW-1185">Reference proteome</keyword>
<evidence type="ECO:0000313" key="1">
    <source>
        <dbReference type="EMBL" id="KIM32092.1"/>
    </source>
</evidence>
<dbReference type="EMBL" id="KN824280">
    <property type="protein sequence ID" value="KIM32092.1"/>
    <property type="molecule type" value="Genomic_DNA"/>
</dbReference>
<name>A0A0C2XTA5_SERVB</name>
<dbReference type="Gene3D" id="3.40.50.300">
    <property type="entry name" value="P-loop containing nucleotide triphosphate hydrolases"/>
    <property type="match status" value="1"/>
</dbReference>
<evidence type="ECO:0000313" key="2">
    <source>
        <dbReference type="Proteomes" id="UP000054097"/>
    </source>
</evidence>
<feature type="non-terminal residue" evidence="1">
    <location>
        <position position="392"/>
    </location>
</feature>